<proteinExistence type="predicted"/>
<reference evidence="1" key="1">
    <citation type="journal article" date="2019" name="bioRxiv">
        <title>The Genome of the Zebra Mussel, Dreissena polymorpha: A Resource for Invasive Species Research.</title>
        <authorList>
            <person name="McCartney M.A."/>
            <person name="Auch B."/>
            <person name="Kono T."/>
            <person name="Mallez S."/>
            <person name="Zhang Y."/>
            <person name="Obille A."/>
            <person name="Becker A."/>
            <person name="Abrahante J.E."/>
            <person name="Garbe J."/>
            <person name="Badalamenti J.P."/>
            <person name="Herman A."/>
            <person name="Mangelson H."/>
            <person name="Liachko I."/>
            <person name="Sullivan S."/>
            <person name="Sone E.D."/>
            <person name="Koren S."/>
            <person name="Silverstein K.A.T."/>
            <person name="Beckman K.B."/>
            <person name="Gohl D.M."/>
        </authorList>
    </citation>
    <scope>NUCLEOTIDE SEQUENCE</scope>
    <source>
        <strain evidence="1">Duluth1</strain>
        <tissue evidence="1">Whole animal</tissue>
    </source>
</reference>
<dbReference type="AlphaFoldDB" id="A0A9D4CCD2"/>
<sequence length="95" mass="9993">MTIAEASTNVRTCCPAPNVTASVCPDVVRWEMEEIVPAVEAGVVMEVVVEAVEAVEGEEVVAAEVVAAAGANSGIKNLNVNPLTMRRRAGTFFFT</sequence>
<name>A0A9D4CCD2_DREPO</name>
<evidence type="ECO:0000313" key="2">
    <source>
        <dbReference type="Proteomes" id="UP000828390"/>
    </source>
</evidence>
<organism evidence="1 2">
    <name type="scientific">Dreissena polymorpha</name>
    <name type="common">Zebra mussel</name>
    <name type="synonym">Mytilus polymorpha</name>
    <dbReference type="NCBI Taxonomy" id="45954"/>
    <lineage>
        <taxon>Eukaryota</taxon>
        <taxon>Metazoa</taxon>
        <taxon>Spiralia</taxon>
        <taxon>Lophotrochozoa</taxon>
        <taxon>Mollusca</taxon>
        <taxon>Bivalvia</taxon>
        <taxon>Autobranchia</taxon>
        <taxon>Heteroconchia</taxon>
        <taxon>Euheterodonta</taxon>
        <taxon>Imparidentia</taxon>
        <taxon>Neoheterodontei</taxon>
        <taxon>Myida</taxon>
        <taxon>Dreissenoidea</taxon>
        <taxon>Dreissenidae</taxon>
        <taxon>Dreissena</taxon>
    </lineage>
</organism>
<dbReference type="EMBL" id="JAIWYP010000013">
    <property type="protein sequence ID" value="KAH3721583.1"/>
    <property type="molecule type" value="Genomic_DNA"/>
</dbReference>
<dbReference type="Proteomes" id="UP000828390">
    <property type="component" value="Unassembled WGS sequence"/>
</dbReference>
<keyword evidence="2" id="KW-1185">Reference proteome</keyword>
<accession>A0A9D4CCD2</accession>
<comment type="caution">
    <text evidence="1">The sequence shown here is derived from an EMBL/GenBank/DDBJ whole genome shotgun (WGS) entry which is preliminary data.</text>
</comment>
<gene>
    <name evidence="1" type="ORF">DPMN_064512</name>
</gene>
<reference evidence="1" key="2">
    <citation type="submission" date="2020-11" db="EMBL/GenBank/DDBJ databases">
        <authorList>
            <person name="McCartney M.A."/>
            <person name="Auch B."/>
            <person name="Kono T."/>
            <person name="Mallez S."/>
            <person name="Becker A."/>
            <person name="Gohl D.M."/>
            <person name="Silverstein K.A.T."/>
            <person name="Koren S."/>
            <person name="Bechman K.B."/>
            <person name="Herman A."/>
            <person name="Abrahante J.E."/>
            <person name="Garbe J."/>
        </authorList>
    </citation>
    <scope>NUCLEOTIDE SEQUENCE</scope>
    <source>
        <strain evidence="1">Duluth1</strain>
        <tissue evidence="1">Whole animal</tissue>
    </source>
</reference>
<evidence type="ECO:0000313" key="1">
    <source>
        <dbReference type="EMBL" id="KAH3721583.1"/>
    </source>
</evidence>
<protein>
    <submittedName>
        <fullName evidence="1">Uncharacterized protein</fullName>
    </submittedName>
</protein>